<dbReference type="RefSeq" id="WP_168877390.1">
    <property type="nucleotide sequence ID" value="NZ_JABAIM010000002.1"/>
</dbReference>
<comment type="caution">
    <text evidence="2">The sequence shown here is derived from an EMBL/GenBank/DDBJ whole genome shotgun (WGS) entry which is preliminary data.</text>
</comment>
<organism evidence="2 3">
    <name type="scientific">Leeia aquatica</name>
    <dbReference type="NCBI Taxonomy" id="2725557"/>
    <lineage>
        <taxon>Bacteria</taxon>
        <taxon>Pseudomonadati</taxon>
        <taxon>Pseudomonadota</taxon>
        <taxon>Betaproteobacteria</taxon>
        <taxon>Neisseriales</taxon>
        <taxon>Leeiaceae</taxon>
        <taxon>Leeia</taxon>
    </lineage>
</organism>
<keyword evidence="1" id="KW-0812">Transmembrane</keyword>
<keyword evidence="3" id="KW-1185">Reference proteome</keyword>
<feature type="transmembrane region" description="Helical" evidence="1">
    <location>
        <begin position="16"/>
        <end position="34"/>
    </location>
</feature>
<dbReference type="EMBL" id="JABAIM010000002">
    <property type="protein sequence ID" value="NLR75746.1"/>
    <property type="molecule type" value="Genomic_DNA"/>
</dbReference>
<reference evidence="2 3" key="1">
    <citation type="submission" date="2020-04" db="EMBL/GenBank/DDBJ databases">
        <title>Draft genome of Leeia sp. IMCC25680.</title>
        <authorList>
            <person name="Song J."/>
            <person name="Cho J.-C."/>
        </authorList>
    </citation>
    <scope>NUCLEOTIDE SEQUENCE [LARGE SCALE GENOMIC DNA]</scope>
    <source>
        <strain evidence="2 3">IMCC25680</strain>
    </source>
</reference>
<dbReference type="AlphaFoldDB" id="A0A847SE75"/>
<name>A0A847SE75_9NEIS</name>
<evidence type="ECO:0000313" key="2">
    <source>
        <dbReference type="EMBL" id="NLR75746.1"/>
    </source>
</evidence>
<sequence>MNAQWLNWQRRARHGLWIPVLVCLLTLLGMVIWVTHPTPLTPRPIQPTAVKPQVATVDPVQLNQQRLQQFDGFVRQSAKAQPEMMAILFAAADHSRLSIERADYQWSRVEHTQLVALNISVQLKGSYSQLSQFAHVLRRNAPAAAIQRMTLVREATQPEGVYHADIMLQSYQLAAGAGT</sequence>
<evidence type="ECO:0000313" key="3">
    <source>
        <dbReference type="Proteomes" id="UP000587991"/>
    </source>
</evidence>
<protein>
    <submittedName>
        <fullName evidence="2">Uncharacterized protein</fullName>
    </submittedName>
</protein>
<proteinExistence type="predicted"/>
<dbReference type="Proteomes" id="UP000587991">
    <property type="component" value="Unassembled WGS sequence"/>
</dbReference>
<dbReference type="InterPro" id="IPR014717">
    <property type="entry name" value="Transl_elong_EF1B/ribsomal_bS6"/>
</dbReference>
<gene>
    <name evidence="2" type="ORF">HF682_11285</name>
</gene>
<evidence type="ECO:0000256" key="1">
    <source>
        <dbReference type="SAM" id="Phobius"/>
    </source>
</evidence>
<keyword evidence="1" id="KW-0472">Membrane</keyword>
<dbReference type="Gene3D" id="3.30.70.60">
    <property type="match status" value="1"/>
</dbReference>
<accession>A0A847SE75</accession>
<keyword evidence="1" id="KW-1133">Transmembrane helix</keyword>